<feature type="transmembrane region" description="Helical" evidence="7">
    <location>
        <begin position="292"/>
        <end position="318"/>
    </location>
</feature>
<feature type="transmembrane region" description="Helical" evidence="7">
    <location>
        <begin position="209"/>
        <end position="230"/>
    </location>
</feature>
<feature type="transmembrane region" description="Helical" evidence="7">
    <location>
        <begin position="87"/>
        <end position="112"/>
    </location>
</feature>
<proteinExistence type="predicted"/>
<dbReference type="EMBL" id="CP056573">
    <property type="protein sequence ID" value="QLV30131.1"/>
    <property type="molecule type" value="Genomic_DNA"/>
</dbReference>
<feature type="transmembrane region" description="Helical" evidence="7">
    <location>
        <begin position="52"/>
        <end position="75"/>
    </location>
</feature>
<dbReference type="InterPro" id="IPR050833">
    <property type="entry name" value="Poly_Biosynth_Transport"/>
</dbReference>
<evidence type="ECO:0000256" key="6">
    <source>
        <dbReference type="ARBA" id="ARBA00049738"/>
    </source>
</evidence>
<evidence type="ECO:0000256" key="4">
    <source>
        <dbReference type="ARBA" id="ARBA00022989"/>
    </source>
</evidence>
<evidence type="ECO:0000313" key="8">
    <source>
        <dbReference type="EMBL" id="QLV30131.1"/>
    </source>
</evidence>
<dbReference type="GO" id="GO:0005886">
    <property type="term" value="C:plasma membrane"/>
    <property type="evidence" value="ECO:0007669"/>
    <property type="project" value="UniProtKB-SubCell"/>
</dbReference>
<evidence type="ECO:0000256" key="7">
    <source>
        <dbReference type="SAM" id="Phobius"/>
    </source>
</evidence>
<name>A0AAP9TV69_CITFR</name>
<feature type="transmembrane region" description="Helical" evidence="7">
    <location>
        <begin position="324"/>
        <end position="345"/>
    </location>
</feature>
<evidence type="ECO:0000256" key="2">
    <source>
        <dbReference type="ARBA" id="ARBA00022475"/>
    </source>
</evidence>
<evidence type="ECO:0000256" key="5">
    <source>
        <dbReference type="ARBA" id="ARBA00023136"/>
    </source>
</evidence>
<reference evidence="9" key="1">
    <citation type="submission" date="2020-06" db="EMBL/GenBank/DDBJ databases">
        <title>REHAB project genomes.</title>
        <authorList>
            <person name="Shaw L.P."/>
        </authorList>
    </citation>
    <scope>NUCLEOTIDE SEQUENCE [LARGE SCALE GENOMIC DNA]</scope>
    <source>
        <strain evidence="9">RHBSTW-00370</strain>
    </source>
</reference>
<dbReference type="Proteomes" id="UP000512222">
    <property type="component" value="Chromosome"/>
</dbReference>
<keyword evidence="4 7" id="KW-1133">Transmembrane helix</keyword>
<comment type="subcellular location">
    <subcellularLocation>
        <location evidence="1">Cell membrane</location>
        <topology evidence="1">Multi-pass membrane protein</topology>
    </subcellularLocation>
</comment>
<sequence>MLKRIFFSSDIFKNIIWLIIEKMYFVILVFLSEAMISRSLGVTDYGKWVYSVNWVVVVSSVALVAGSEVLIPALSRHKKIVNELISAAFLIRMIGALLAFIFIWTYAVFFVTDEEIKRILYCLSFVLLLNEPFGVVTNYLQSIIKIKRAVICRCVALAIRVFCVMLAFHTANNYYIYFSRSAETLALAVFLGGLFLFSKLKITLNATVLKIVFFRGIKLWVPLVTMMIYLRVDRFFIEHYLTYDYLAIYGVSVQFLEQAFLLLSIIVQSVAPRYLFATVDRMTLQLNVKKCIWTVVAVSTVIQLGCLLILSKLILLIFGMKFQMSGQMALMLLPAITFYGIDLVLMQIMYRFRENGFILFKWTFMMILSCTSYYIWLGLMGQKSVYLIYNLNYLVMVLLTSIYYLVLMRRSSKGHKKE</sequence>
<evidence type="ECO:0000256" key="3">
    <source>
        <dbReference type="ARBA" id="ARBA00022692"/>
    </source>
</evidence>
<dbReference type="Pfam" id="PF13440">
    <property type="entry name" value="Polysacc_synt_3"/>
    <property type="match status" value="1"/>
</dbReference>
<dbReference type="PANTHER" id="PTHR30250">
    <property type="entry name" value="PST FAMILY PREDICTED COLANIC ACID TRANSPORTER"/>
    <property type="match status" value="1"/>
</dbReference>
<dbReference type="RefSeq" id="WP_048232316.1">
    <property type="nucleotide sequence ID" value="NZ_CBCYJR010000007.1"/>
</dbReference>
<dbReference type="AlphaFoldDB" id="A0AAP9TV69"/>
<organism evidence="8 9">
    <name type="scientific">Citrobacter freundii</name>
    <dbReference type="NCBI Taxonomy" id="546"/>
    <lineage>
        <taxon>Bacteria</taxon>
        <taxon>Pseudomonadati</taxon>
        <taxon>Pseudomonadota</taxon>
        <taxon>Gammaproteobacteria</taxon>
        <taxon>Enterobacterales</taxon>
        <taxon>Enterobacteriaceae</taxon>
        <taxon>Citrobacter</taxon>
        <taxon>Citrobacter freundii complex</taxon>
    </lineage>
</organism>
<feature type="transmembrane region" description="Helical" evidence="7">
    <location>
        <begin position="174"/>
        <end position="197"/>
    </location>
</feature>
<gene>
    <name evidence="8" type="ORF">HV178_09095</name>
</gene>
<feature type="transmembrane region" description="Helical" evidence="7">
    <location>
        <begin position="12"/>
        <end position="32"/>
    </location>
</feature>
<feature type="transmembrane region" description="Helical" evidence="7">
    <location>
        <begin position="388"/>
        <end position="407"/>
    </location>
</feature>
<keyword evidence="5 7" id="KW-0472">Membrane</keyword>
<feature type="transmembrane region" description="Helical" evidence="7">
    <location>
        <begin position="246"/>
        <end position="271"/>
    </location>
</feature>
<protein>
    <recommendedName>
        <fullName evidence="6">Putative O-antigen transporter</fullName>
    </recommendedName>
</protein>
<evidence type="ECO:0000313" key="9">
    <source>
        <dbReference type="Proteomes" id="UP000512222"/>
    </source>
</evidence>
<feature type="transmembrane region" description="Helical" evidence="7">
    <location>
        <begin position="150"/>
        <end position="168"/>
    </location>
</feature>
<keyword evidence="2" id="KW-1003">Cell membrane</keyword>
<evidence type="ECO:0000256" key="1">
    <source>
        <dbReference type="ARBA" id="ARBA00004651"/>
    </source>
</evidence>
<feature type="transmembrane region" description="Helical" evidence="7">
    <location>
        <begin position="357"/>
        <end position="376"/>
    </location>
</feature>
<accession>A0AAP9TV69</accession>
<keyword evidence="3 7" id="KW-0812">Transmembrane</keyword>
<dbReference type="PANTHER" id="PTHR30250:SF11">
    <property type="entry name" value="O-ANTIGEN TRANSPORTER-RELATED"/>
    <property type="match status" value="1"/>
</dbReference>